<comment type="caution">
    <text evidence="1">The sequence shown here is derived from an EMBL/GenBank/DDBJ whole genome shotgun (WGS) entry which is preliminary data.</text>
</comment>
<evidence type="ECO:0000313" key="1">
    <source>
        <dbReference type="EMBL" id="CAG8737884.1"/>
    </source>
</evidence>
<evidence type="ECO:0000313" key="2">
    <source>
        <dbReference type="Proteomes" id="UP000789920"/>
    </source>
</evidence>
<sequence length="82" mass="9459">SEEDNNRKLVNMINAELVSLNNHNSLISDKLNTFEELLKNEELIADTRFFYHETHPTLVLGEEYLSDITNTPTAENNLIIIE</sequence>
<reference evidence="1" key="1">
    <citation type="submission" date="2021-06" db="EMBL/GenBank/DDBJ databases">
        <authorList>
            <person name="Kallberg Y."/>
            <person name="Tangrot J."/>
            <person name="Rosling A."/>
        </authorList>
    </citation>
    <scope>NUCLEOTIDE SEQUENCE</scope>
    <source>
        <strain evidence="1">MA461A</strain>
    </source>
</reference>
<accession>A0ACA9Q649</accession>
<keyword evidence="2" id="KW-1185">Reference proteome</keyword>
<organism evidence="1 2">
    <name type="scientific">Racocetra persica</name>
    <dbReference type="NCBI Taxonomy" id="160502"/>
    <lineage>
        <taxon>Eukaryota</taxon>
        <taxon>Fungi</taxon>
        <taxon>Fungi incertae sedis</taxon>
        <taxon>Mucoromycota</taxon>
        <taxon>Glomeromycotina</taxon>
        <taxon>Glomeromycetes</taxon>
        <taxon>Diversisporales</taxon>
        <taxon>Gigasporaceae</taxon>
        <taxon>Racocetra</taxon>
    </lineage>
</organism>
<dbReference type="Proteomes" id="UP000789920">
    <property type="component" value="Unassembled WGS sequence"/>
</dbReference>
<gene>
    <name evidence="1" type="ORF">RPERSI_LOCUS12848</name>
</gene>
<name>A0ACA9Q649_9GLOM</name>
<proteinExistence type="predicted"/>
<dbReference type="EMBL" id="CAJVQC010027889">
    <property type="protein sequence ID" value="CAG8737884.1"/>
    <property type="molecule type" value="Genomic_DNA"/>
</dbReference>
<feature type="non-terminal residue" evidence="1">
    <location>
        <position position="1"/>
    </location>
</feature>
<protein>
    <submittedName>
        <fullName evidence="1">19536_t:CDS:1</fullName>
    </submittedName>
</protein>